<reference evidence="1 2" key="1">
    <citation type="journal article" date="2015" name="Sci. Rep.">
        <title>The power of single molecule real-time sequencing technology in the de novo assembly of a eukaryotic genome.</title>
        <authorList>
            <person name="Sakai H."/>
            <person name="Naito K."/>
            <person name="Ogiso-Tanaka E."/>
            <person name="Takahashi Y."/>
            <person name="Iseki K."/>
            <person name="Muto C."/>
            <person name="Satou K."/>
            <person name="Teruya K."/>
            <person name="Shiroma A."/>
            <person name="Shimoji M."/>
            <person name="Hirano T."/>
            <person name="Itoh T."/>
            <person name="Kaga A."/>
            <person name="Tomooka N."/>
        </authorList>
    </citation>
    <scope>NUCLEOTIDE SEQUENCE [LARGE SCALE GENOMIC DNA]</scope>
    <source>
        <strain evidence="2">cv. Shumari</strain>
    </source>
</reference>
<keyword evidence="2" id="KW-1185">Reference proteome</keyword>
<dbReference type="AlphaFoldDB" id="A0A0S3RX76"/>
<sequence>MEKSVLRKKVSACREWEGVFQKIQFSSPSQPDVLSYADTCLPLLFSECSNVTHGKRAAENMWLELSAEPQPHRLALAPFKTKPIFFGPFNEGFSETPAPKAPRRRVGFGIGWAGPQSEIPSFHSTSFVDSSLPRLIHDSVSSFCPFRKAKGFTSSIIFLDINN</sequence>
<name>A0A0S3RX76_PHAAN</name>
<gene>
    <name evidence="1" type="primary">Vigan.04G270300</name>
    <name evidence="1" type="ORF">VIGAN_04270300</name>
</gene>
<accession>A0A0S3RX76</accession>
<proteinExistence type="predicted"/>
<organism evidence="1 2">
    <name type="scientific">Vigna angularis var. angularis</name>
    <dbReference type="NCBI Taxonomy" id="157739"/>
    <lineage>
        <taxon>Eukaryota</taxon>
        <taxon>Viridiplantae</taxon>
        <taxon>Streptophyta</taxon>
        <taxon>Embryophyta</taxon>
        <taxon>Tracheophyta</taxon>
        <taxon>Spermatophyta</taxon>
        <taxon>Magnoliopsida</taxon>
        <taxon>eudicotyledons</taxon>
        <taxon>Gunneridae</taxon>
        <taxon>Pentapetalae</taxon>
        <taxon>rosids</taxon>
        <taxon>fabids</taxon>
        <taxon>Fabales</taxon>
        <taxon>Fabaceae</taxon>
        <taxon>Papilionoideae</taxon>
        <taxon>50 kb inversion clade</taxon>
        <taxon>NPAAA clade</taxon>
        <taxon>indigoferoid/millettioid clade</taxon>
        <taxon>Phaseoleae</taxon>
        <taxon>Vigna</taxon>
    </lineage>
</organism>
<dbReference type="Proteomes" id="UP000291084">
    <property type="component" value="Chromosome 4"/>
</dbReference>
<dbReference type="EMBL" id="AP015037">
    <property type="protein sequence ID" value="BAT85189.1"/>
    <property type="molecule type" value="Genomic_DNA"/>
</dbReference>
<protein>
    <submittedName>
        <fullName evidence="1">Uncharacterized protein</fullName>
    </submittedName>
</protein>
<evidence type="ECO:0000313" key="2">
    <source>
        <dbReference type="Proteomes" id="UP000291084"/>
    </source>
</evidence>
<evidence type="ECO:0000313" key="1">
    <source>
        <dbReference type="EMBL" id="BAT85189.1"/>
    </source>
</evidence>